<reference evidence="5" key="1">
    <citation type="journal article" date="2023" name="bioRxiv">
        <title>Complete genome of the Medicago anthracnose fungus, Colletotrichum destructivum, reveals a mini-chromosome-like region within a core chromosome.</title>
        <authorList>
            <person name="Lapalu N."/>
            <person name="Simon A."/>
            <person name="Lu A."/>
            <person name="Plaumann P.-L."/>
            <person name="Amselem J."/>
            <person name="Pigne S."/>
            <person name="Auger A."/>
            <person name="Koch C."/>
            <person name="Dallery J.-F."/>
            <person name="O'Connell R.J."/>
        </authorList>
    </citation>
    <scope>NUCLEOTIDE SEQUENCE [LARGE SCALE GENOMIC DNA]</scope>
    <source>
        <strain evidence="5">CBS 520.97</strain>
    </source>
</reference>
<keyword evidence="3" id="KW-0812">Transmembrane</keyword>
<dbReference type="Proteomes" id="UP001322277">
    <property type="component" value="Chromosome 5"/>
</dbReference>
<gene>
    <name evidence="4" type="ORF">CDEST_08021</name>
</gene>
<sequence>MTEGQSFEEESDGLLGLSKEVTHKSRWHDSLARYFTFISVLLNGIFAGLGLIYWIRIVLSTHSSYETGFHSDLEAIKSHIRLAQHNFAGGVELDNDGSFFTDHESHQYVATPSPDVDHAWNKLLTGLNIDLEWPGEKLSGTAFQWPESGLYFTGLEVFHSLHCLNRLRQALYPEYYHVFNNSNDPSREDHIGHCINHLRQAIQCHGDLTPMEWKQVGNKIILNTQTRHTCRDFDRIHKWAAQRQTKFEDIESINNGSLFVVD</sequence>
<keyword evidence="3" id="KW-1133">Transmembrane helix</keyword>
<protein>
    <submittedName>
        <fullName evidence="4">Mycotoxin biosynthesis protein UstYa</fullName>
    </submittedName>
</protein>
<keyword evidence="5" id="KW-1185">Reference proteome</keyword>
<dbReference type="PANTHER" id="PTHR33365:SF4">
    <property type="entry name" value="CYCLOCHLOROTINE BIOSYNTHESIS PROTEIN O"/>
    <property type="match status" value="1"/>
</dbReference>
<dbReference type="EMBL" id="CP137309">
    <property type="protein sequence ID" value="WQF83007.1"/>
    <property type="molecule type" value="Genomic_DNA"/>
</dbReference>
<dbReference type="PANTHER" id="PTHR33365">
    <property type="entry name" value="YALI0B05434P"/>
    <property type="match status" value="1"/>
</dbReference>
<dbReference type="RefSeq" id="XP_062780231.1">
    <property type="nucleotide sequence ID" value="XM_062924180.1"/>
</dbReference>
<organism evidence="4 5">
    <name type="scientific">Colletotrichum destructivum</name>
    <dbReference type="NCBI Taxonomy" id="34406"/>
    <lineage>
        <taxon>Eukaryota</taxon>
        <taxon>Fungi</taxon>
        <taxon>Dikarya</taxon>
        <taxon>Ascomycota</taxon>
        <taxon>Pezizomycotina</taxon>
        <taxon>Sordariomycetes</taxon>
        <taxon>Hypocreomycetidae</taxon>
        <taxon>Glomerellales</taxon>
        <taxon>Glomerellaceae</taxon>
        <taxon>Colletotrichum</taxon>
        <taxon>Colletotrichum destructivum species complex</taxon>
    </lineage>
</organism>
<dbReference type="InterPro" id="IPR021765">
    <property type="entry name" value="UstYa-like"/>
</dbReference>
<accession>A0AAX4IHV1</accession>
<evidence type="ECO:0000313" key="5">
    <source>
        <dbReference type="Proteomes" id="UP001322277"/>
    </source>
</evidence>
<dbReference type="GO" id="GO:0043386">
    <property type="term" value="P:mycotoxin biosynthetic process"/>
    <property type="evidence" value="ECO:0007669"/>
    <property type="project" value="InterPro"/>
</dbReference>
<dbReference type="Pfam" id="PF11807">
    <property type="entry name" value="UstYa"/>
    <property type="match status" value="1"/>
</dbReference>
<dbReference type="GeneID" id="87944524"/>
<evidence type="ECO:0000313" key="4">
    <source>
        <dbReference type="EMBL" id="WQF83007.1"/>
    </source>
</evidence>
<feature type="transmembrane region" description="Helical" evidence="3">
    <location>
        <begin position="34"/>
        <end position="55"/>
    </location>
</feature>
<name>A0AAX4IHV1_9PEZI</name>
<evidence type="ECO:0000256" key="2">
    <source>
        <dbReference type="ARBA" id="ARBA00035112"/>
    </source>
</evidence>
<dbReference type="AlphaFoldDB" id="A0AAX4IHV1"/>
<proteinExistence type="inferred from homology"/>
<comment type="pathway">
    <text evidence="1">Mycotoxin biosynthesis.</text>
</comment>
<comment type="similarity">
    <text evidence="2">Belongs to the ustYa family.</text>
</comment>
<evidence type="ECO:0000256" key="3">
    <source>
        <dbReference type="SAM" id="Phobius"/>
    </source>
</evidence>
<dbReference type="KEGG" id="cdet:87944524"/>
<keyword evidence="3" id="KW-0472">Membrane</keyword>
<evidence type="ECO:0000256" key="1">
    <source>
        <dbReference type="ARBA" id="ARBA00004685"/>
    </source>
</evidence>